<organism evidence="1 2">
    <name type="scientific">Lentinus tigrinus ALCF2SS1-6</name>
    <dbReference type="NCBI Taxonomy" id="1328759"/>
    <lineage>
        <taxon>Eukaryota</taxon>
        <taxon>Fungi</taxon>
        <taxon>Dikarya</taxon>
        <taxon>Basidiomycota</taxon>
        <taxon>Agaricomycotina</taxon>
        <taxon>Agaricomycetes</taxon>
        <taxon>Polyporales</taxon>
        <taxon>Polyporaceae</taxon>
        <taxon>Lentinus</taxon>
    </lineage>
</organism>
<sequence length="81" mass="9173">MKVPYVFPIVGGRKVEQLYSNIEALDVALTEEHIKRIQNAAPFDPGFPMNMMGDGTDYGFGWKMTAHCDMWPARQAIRPTN</sequence>
<reference evidence="1" key="1">
    <citation type="journal article" date="2018" name="Genome Biol. Evol.">
        <title>Genomics and development of Lentinus tigrinus, a white-rot wood-decaying mushroom with dimorphic fruiting bodies.</title>
        <authorList>
            <person name="Wu B."/>
            <person name="Xu Z."/>
            <person name="Knudson A."/>
            <person name="Carlson A."/>
            <person name="Chen N."/>
            <person name="Kovaka S."/>
            <person name="LaButti K."/>
            <person name="Lipzen A."/>
            <person name="Pennachio C."/>
            <person name="Riley R."/>
            <person name="Schakwitz W."/>
            <person name="Umezawa K."/>
            <person name="Ohm R.A."/>
            <person name="Grigoriev I.V."/>
            <person name="Nagy L.G."/>
            <person name="Gibbons J."/>
            <person name="Hibbett D."/>
        </authorList>
    </citation>
    <scope>NUCLEOTIDE SEQUENCE [LARGE SCALE GENOMIC DNA]</scope>
    <source>
        <strain evidence="1">ALCF2SS1-6</strain>
    </source>
</reference>
<dbReference type="SUPFAM" id="SSF51430">
    <property type="entry name" value="NAD(P)-linked oxidoreductase"/>
    <property type="match status" value="1"/>
</dbReference>
<dbReference type="AlphaFoldDB" id="A0A5C2RM67"/>
<dbReference type="EMBL" id="ML122347">
    <property type="protein sequence ID" value="RPD52643.1"/>
    <property type="molecule type" value="Genomic_DNA"/>
</dbReference>
<dbReference type="Proteomes" id="UP000313359">
    <property type="component" value="Unassembled WGS sequence"/>
</dbReference>
<dbReference type="OrthoDB" id="2795220at2759"/>
<dbReference type="Gene3D" id="3.20.20.100">
    <property type="entry name" value="NADP-dependent oxidoreductase domain"/>
    <property type="match status" value="1"/>
</dbReference>
<evidence type="ECO:0008006" key="3">
    <source>
        <dbReference type="Google" id="ProtNLM"/>
    </source>
</evidence>
<accession>A0A5C2RM67</accession>
<keyword evidence="2" id="KW-1185">Reference proteome</keyword>
<dbReference type="InterPro" id="IPR036812">
    <property type="entry name" value="NAD(P)_OxRdtase_dom_sf"/>
</dbReference>
<proteinExistence type="predicted"/>
<evidence type="ECO:0000313" key="1">
    <source>
        <dbReference type="EMBL" id="RPD52643.1"/>
    </source>
</evidence>
<protein>
    <recommendedName>
        <fullName evidence="3">NADP-dependent oxidoreductase domain-containing protein</fullName>
    </recommendedName>
</protein>
<evidence type="ECO:0000313" key="2">
    <source>
        <dbReference type="Proteomes" id="UP000313359"/>
    </source>
</evidence>
<gene>
    <name evidence="1" type="ORF">L227DRAFT_617644</name>
</gene>
<dbReference type="STRING" id="1328759.A0A5C2RM67"/>
<name>A0A5C2RM67_9APHY</name>